<gene>
    <name evidence="4" type="ORF">C5749_17140</name>
</gene>
<reference evidence="4 5" key="1">
    <citation type="submission" date="2018-02" db="EMBL/GenBank/DDBJ databases">
        <title>The draft genome of Sphingobacterium gobiense H7.</title>
        <authorList>
            <person name="Li L."/>
            <person name="Liu L."/>
            <person name="Zhang X."/>
            <person name="Wang T."/>
            <person name="Liang L."/>
        </authorList>
    </citation>
    <scope>NUCLEOTIDE SEQUENCE [LARGE SCALE GENOMIC DNA]</scope>
    <source>
        <strain evidence="4 5">ACCC 05757</strain>
    </source>
</reference>
<dbReference type="InterPro" id="IPR012373">
    <property type="entry name" value="Ferrdict_sens_TM"/>
</dbReference>
<comment type="caution">
    <text evidence="4">The sequence shown here is derived from an EMBL/GenBank/DDBJ whole genome shotgun (WGS) entry which is preliminary data.</text>
</comment>
<dbReference type="PANTHER" id="PTHR30273">
    <property type="entry name" value="PERIPLASMIC SIGNAL SENSOR AND SIGMA FACTOR ACTIVATOR FECR-RELATED"/>
    <property type="match status" value="1"/>
</dbReference>
<evidence type="ECO:0000313" key="4">
    <source>
        <dbReference type="EMBL" id="PRD52021.1"/>
    </source>
</evidence>
<accession>A0A2S9JGR0</accession>
<dbReference type="Gene3D" id="2.60.120.1440">
    <property type="match status" value="1"/>
</dbReference>
<sequence>MSQNIAKIYRRYLEGTLTRVELDLLLRYFEQASEEDLKKLIDDGFDFSSDLPVGVDIDERLQRVQRKLIDHTFRRPVRSMRKQTWVAVAASVLVILGCFYFFVERSTDRAEDIFAPSPMLFVKNAKGEQITINDKQDSVWLADNMLLSRVDSLTFRLLSSPGTAAASEQQTLYTEQSDFKVILEDGSIVTLNAHSSLTLGVPFDEGERRVTLVGEGFFDVVHDAKRPFKVHIGNTQIEVLGTQFNVRSYPEEMAVETVLVRGKVALSQKGRSERVMLVPGQKAISNADGIHLEKTRTQQATAWKDRYFMYEDESLAAVLQDIAEWYGTGLDTLHMPQDNRIYMKINKNLPLSEVLRLLNETSGVAYTFEQGQIRIQ</sequence>
<evidence type="ECO:0000259" key="3">
    <source>
        <dbReference type="Pfam" id="PF16344"/>
    </source>
</evidence>
<dbReference type="InterPro" id="IPR006860">
    <property type="entry name" value="FecR"/>
</dbReference>
<keyword evidence="1" id="KW-0472">Membrane</keyword>
<organism evidence="4 5">
    <name type="scientific">Sphingobacterium gobiense</name>
    <dbReference type="NCBI Taxonomy" id="1382456"/>
    <lineage>
        <taxon>Bacteria</taxon>
        <taxon>Pseudomonadati</taxon>
        <taxon>Bacteroidota</taxon>
        <taxon>Sphingobacteriia</taxon>
        <taxon>Sphingobacteriales</taxon>
        <taxon>Sphingobacteriaceae</taxon>
        <taxon>Sphingobacterium</taxon>
    </lineage>
</organism>
<evidence type="ECO:0000313" key="5">
    <source>
        <dbReference type="Proteomes" id="UP000238642"/>
    </source>
</evidence>
<dbReference type="InterPro" id="IPR032508">
    <property type="entry name" value="FecR_C"/>
</dbReference>
<proteinExistence type="predicted"/>
<dbReference type="PANTHER" id="PTHR30273:SF2">
    <property type="entry name" value="PROTEIN FECR"/>
    <property type="match status" value="1"/>
</dbReference>
<dbReference type="OrthoDB" id="1099963at2"/>
<dbReference type="Pfam" id="PF04773">
    <property type="entry name" value="FecR"/>
    <property type="match status" value="1"/>
</dbReference>
<dbReference type="Gene3D" id="3.55.50.30">
    <property type="match status" value="1"/>
</dbReference>
<dbReference type="Proteomes" id="UP000238642">
    <property type="component" value="Unassembled WGS sequence"/>
</dbReference>
<keyword evidence="5" id="KW-1185">Reference proteome</keyword>
<keyword evidence="1" id="KW-0812">Transmembrane</keyword>
<feature type="domain" description="Protein FecR C-terminal" evidence="3">
    <location>
        <begin position="307"/>
        <end position="374"/>
    </location>
</feature>
<protein>
    <submittedName>
        <fullName evidence="4">Uncharacterized protein</fullName>
    </submittedName>
</protein>
<feature type="domain" description="FecR protein" evidence="2">
    <location>
        <begin position="174"/>
        <end position="264"/>
    </location>
</feature>
<dbReference type="RefSeq" id="WP_105727457.1">
    <property type="nucleotide sequence ID" value="NZ_PVBS01000004.1"/>
</dbReference>
<dbReference type="EMBL" id="PVBS01000004">
    <property type="protein sequence ID" value="PRD52021.1"/>
    <property type="molecule type" value="Genomic_DNA"/>
</dbReference>
<dbReference type="GO" id="GO:0016989">
    <property type="term" value="F:sigma factor antagonist activity"/>
    <property type="evidence" value="ECO:0007669"/>
    <property type="project" value="TreeGrafter"/>
</dbReference>
<feature type="transmembrane region" description="Helical" evidence="1">
    <location>
        <begin position="84"/>
        <end position="103"/>
    </location>
</feature>
<dbReference type="AlphaFoldDB" id="A0A2S9JGR0"/>
<keyword evidence="1" id="KW-1133">Transmembrane helix</keyword>
<evidence type="ECO:0000259" key="2">
    <source>
        <dbReference type="Pfam" id="PF04773"/>
    </source>
</evidence>
<evidence type="ECO:0000256" key="1">
    <source>
        <dbReference type="SAM" id="Phobius"/>
    </source>
</evidence>
<name>A0A2S9JGR0_9SPHI</name>
<dbReference type="Pfam" id="PF16344">
    <property type="entry name" value="FecR_C"/>
    <property type="match status" value="1"/>
</dbReference>